<protein>
    <submittedName>
        <fullName evidence="1">Hemin uptake protein HemP</fullName>
    </submittedName>
</protein>
<reference evidence="1 2" key="1">
    <citation type="submission" date="2019-12" db="EMBL/GenBank/DDBJ databases">
        <authorList>
            <person name="Yuan C.-G."/>
        </authorList>
    </citation>
    <scope>NUCLEOTIDE SEQUENCE [LARGE SCALE GENOMIC DNA]</scope>
    <source>
        <strain evidence="1 2">KCTC 23863</strain>
    </source>
</reference>
<evidence type="ECO:0000313" key="2">
    <source>
        <dbReference type="Proteomes" id="UP000436483"/>
    </source>
</evidence>
<dbReference type="Proteomes" id="UP000436483">
    <property type="component" value="Unassembled WGS sequence"/>
</dbReference>
<dbReference type="InterPro" id="IPR019600">
    <property type="entry name" value="Hemin_uptake_protein_HemP"/>
</dbReference>
<gene>
    <name evidence="1" type="primary">hemP</name>
    <name evidence="1" type="ORF">GR328_18305</name>
</gene>
<dbReference type="OrthoDB" id="7870498at2"/>
<proteinExistence type="predicted"/>
<dbReference type="Gene3D" id="2.10.70.10">
    <property type="entry name" value="Complement Module, domain 1"/>
    <property type="match status" value="1"/>
</dbReference>
<evidence type="ECO:0000313" key="1">
    <source>
        <dbReference type="EMBL" id="MXQ13380.1"/>
    </source>
</evidence>
<dbReference type="RefSeq" id="WP_160886283.1">
    <property type="nucleotide sequence ID" value="NZ_WURB01000015.1"/>
</dbReference>
<name>A0A7X3MUK1_9HYPH</name>
<keyword evidence="2" id="KW-1185">Reference proteome</keyword>
<reference evidence="1 2" key="2">
    <citation type="submission" date="2020-01" db="EMBL/GenBank/DDBJ databases">
        <title>Microvirga sp. nov., an arsenate reduction bacterium isolated from Tibet hotspring sediments.</title>
        <authorList>
            <person name="Xian W.-D."/>
            <person name="Li W.-J."/>
        </authorList>
    </citation>
    <scope>NUCLEOTIDE SEQUENCE [LARGE SCALE GENOMIC DNA]</scope>
    <source>
        <strain evidence="1 2">KCTC 23863</strain>
    </source>
</reference>
<dbReference type="Pfam" id="PF10636">
    <property type="entry name" value="hemP"/>
    <property type="match status" value="1"/>
</dbReference>
<sequence>MIVRSPPQPPAPKADRADSIKEVEVASLIGTGREVVLLHRGERYRLRVTANGKLILTK</sequence>
<accession>A0A7X3MUK1</accession>
<dbReference type="EMBL" id="WURB01000015">
    <property type="protein sequence ID" value="MXQ13380.1"/>
    <property type="molecule type" value="Genomic_DNA"/>
</dbReference>
<dbReference type="AlphaFoldDB" id="A0A7X3MUK1"/>
<comment type="caution">
    <text evidence="1">The sequence shown here is derived from an EMBL/GenBank/DDBJ whole genome shotgun (WGS) entry which is preliminary data.</text>
</comment>
<organism evidence="1 2">
    <name type="scientific">Microvirga makkahensis</name>
    <dbReference type="NCBI Taxonomy" id="1128670"/>
    <lineage>
        <taxon>Bacteria</taxon>
        <taxon>Pseudomonadati</taxon>
        <taxon>Pseudomonadota</taxon>
        <taxon>Alphaproteobacteria</taxon>
        <taxon>Hyphomicrobiales</taxon>
        <taxon>Methylobacteriaceae</taxon>
        <taxon>Microvirga</taxon>
    </lineage>
</organism>